<accession>A0A1G8Q7I9</accession>
<name>A0A1G8Q7I9_9GAMM</name>
<dbReference type="Proteomes" id="UP000199527">
    <property type="component" value="Unassembled WGS sequence"/>
</dbReference>
<dbReference type="AlphaFoldDB" id="A0A1G8Q7I9"/>
<keyword evidence="2" id="KW-1185">Reference proteome</keyword>
<dbReference type="RefSeq" id="WP_090364039.1">
    <property type="nucleotide sequence ID" value="NZ_FNEM01000004.1"/>
</dbReference>
<dbReference type="OrthoDB" id="6272562at2"/>
<dbReference type="EMBL" id="FNEM01000004">
    <property type="protein sequence ID" value="SDJ00789.1"/>
    <property type="molecule type" value="Genomic_DNA"/>
</dbReference>
<gene>
    <name evidence="1" type="ORF">SAMN04488540_104211</name>
</gene>
<protein>
    <submittedName>
        <fullName evidence="1">Uncharacterized protein</fullName>
    </submittedName>
</protein>
<proteinExistence type="predicted"/>
<evidence type="ECO:0000313" key="1">
    <source>
        <dbReference type="EMBL" id="SDJ00789.1"/>
    </source>
</evidence>
<sequence length="171" mass="19967">MSHKLDDLLDTLQPEITPQRDLWAGIERQLDRAPLEPKRPAPVSRPWLPWAMAASLLLTSLGSFWLGQQQGGNQDQQFQMMLQLMANQHQQQRQRLQSRFELSQFDAVNDTLPDAESSGIQTLRDAAEQLIGALKQDPYNPDLLELWLWVQQRELELMQKQQQRQQRLHHL</sequence>
<evidence type="ECO:0000313" key="2">
    <source>
        <dbReference type="Proteomes" id="UP000199527"/>
    </source>
</evidence>
<organism evidence="1 2">
    <name type="scientific">Ferrimonas sediminum</name>
    <dbReference type="NCBI Taxonomy" id="718193"/>
    <lineage>
        <taxon>Bacteria</taxon>
        <taxon>Pseudomonadati</taxon>
        <taxon>Pseudomonadota</taxon>
        <taxon>Gammaproteobacteria</taxon>
        <taxon>Alteromonadales</taxon>
        <taxon>Ferrimonadaceae</taxon>
        <taxon>Ferrimonas</taxon>
    </lineage>
</organism>
<reference evidence="2" key="1">
    <citation type="submission" date="2016-10" db="EMBL/GenBank/DDBJ databases">
        <authorList>
            <person name="Varghese N."/>
            <person name="Submissions S."/>
        </authorList>
    </citation>
    <scope>NUCLEOTIDE SEQUENCE [LARGE SCALE GENOMIC DNA]</scope>
    <source>
        <strain evidence="2">DSM 23317</strain>
    </source>
</reference>